<proteinExistence type="predicted"/>
<evidence type="ECO:0000313" key="1">
    <source>
        <dbReference type="EMBL" id="EST45091.1"/>
    </source>
</evidence>
<accession>V6LN05</accession>
<gene>
    <name evidence="1" type="ORF">SS50377_15111</name>
</gene>
<organism evidence="1">
    <name type="scientific">Spironucleus salmonicida</name>
    <dbReference type="NCBI Taxonomy" id="348837"/>
    <lineage>
        <taxon>Eukaryota</taxon>
        <taxon>Metamonada</taxon>
        <taxon>Diplomonadida</taxon>
        <taxon>Hexamitidae</taxon>
        <taxon>Hexamitinae</taxon>
        <taxon>Spironucleus</taxon>
    </lineage>
</organism>
<dbReference type="AlphaFoldDB" id="V6LN05"/>
<protein>
    <submittedName>
        <fullName evidence="1">Uncharacterized protein</fullName>
    </submittedName>
</protein>
<sequence>MDIHLINNIQPTLAITVNAYTQTNKISNLNHKQPKCQESQYETLQQNLAQTRMLNIQQEKLIQDYIIELKESSKSYNTLFDIYKKLQVESLDMTKKINILNSTSLFQQQSKSQASSSFTELLGQTIDNSNNYILSQNKILLQQNKILQKDITAFKKQEQYLYEKIDQQEIKQLKQQQEYQQKLEIEYSINQSLKQEQSLTSNTIKDLTSQLDLLSQKQISDTIYLKQLEQSAIVLQDEQFVKSYLSDAALLDKQTQLLQIQKIQKKYYNKCLKYDILKRQLQEIRDNAILDDFPVNKLSQYIQQSQLVSVKNLKQQQKIDLSNSETNSIEFDEYLDDISIEDLSTNINDYKHITNSIQNHFEAE</sequence>
<name>V6LN05_9EUKA</name>
<reference evidence="1" key="1">
    <citation type="journal article" date="2014" name="PLoS Genet.">
        <title>The Genome of Spironucleus salmonicida Highlights a Fish Pathogen Adapted to Fluctuating Environments.</title>
        <authorList>
            <person name="Xu F."/>
            <person name="Jerlstrom-Hultqvist J."/>
            <person name="Einarsson E."/>
            <person name="Astvaldsson A."/>
            <person name="Svard S.G."/>
            <person name="Andersson J.O."/>
        </authorList>
    </citation>
    <scope>NUCLEOTIDE SEQUENCE</scope>
</reference>
<dbReference type="EMBL" id="KI546101">
    <property type="protein sequence ID" value="EST45091.1"/>
    <property type="molecule type" value="Genomic_DNA"/>
</dbReference>